<dbReference type="InterPro" id="IPR052181">
    <property type="entry name" value="5hmC_binding"/>
</dbReference>
<dbReference type="AlphaFoldDB" id="A0A443PRS8"/>
<dbReference type="EMBL" id="QPKB01000010">
    <property type="protein sequence ID" value="RWR93466.1"/>
    <property type="molecule type" value="Genomic_DNA"/>
</dbReference>
<dbReference type="Pfam" id="PF01878">
    <property type="entry name" value="EVE"/>
    <property type="match status" value="1"/>
</dbReference>
<dbReference type="SUPFAM" id="SSF88697">
    <property type="entry name" value="PUA domain-like"/>
    <property type="match status" value="1"/>
</dbReference>
<evidence type="ECO:0000259" key="1">
    <source>
        <dbReference type="Pfam" id="PF01878"/>
    </source>
</evidence>
<feature type="domain" description="EVE" evidence="1">
    <location>
        <begin position="1"/>
        <end position="74"/>
    </location>
</feature>
<gene>
    <name evidence="2" type="ORF">CKAN_02271800</name>
</gene>
<evidence type="ECO:0000313" key="3">
    <source>
        <dbReference type="Proteomes" id="UP000283530"/>
    </source>
</evidence>
<name>A0A443PRS8_9MAGN</name>
<dbReference type="GO" id="GO:0005634">
    <property type="term" value="C:nucleus"/>
    <property type="evidence" value="ECO:0007669"/>
    <property type="project" value="TreeGrafter"/>
</dbReference>
<dbReference type="STRING" id="337451.A0A443PRS8"/>
<evidence type="ECO:0000313" key="2">
    <source>
        <dbReference type="EMBL" id="RWR93466.1"/>
    </source>
</evidence>
<dbReference type="InterPro" id="IPR015947">
    <property type="entry name" value="PUA-like_sf"/>
</dbReference>
<comment type="caution">
    <text evidence="2">The sequence shown here is derived from an EMBL/GenBank/DDBJ whole genome shotgun (WGS) entry which is preliminary data.</text>
</comment>
<sequence>MKSMSLSNLCFFYHCGPNERQVVGVIQVSRRWCKTREKEGAVDVWAVRLMRQPVSLKEMKEEEGLKGFVLFKKPPSFLFQIALVFFNISS</sequence>
<protein>
    <submittedName>
        <fullName evidence="2">Thymocyte nuclear protein 1-like protein</fullName>
    </submittedName>
</protein>
<dbReference type="Gene3D" id="3.10.590.10">
    <property type="entry name" value="ph1033 like domains"/>
    <property type="match status" value="1"/>
</dbReference>
<proteinExistence type="predicted"/>
<reference evidence="2 3" key="1">
    <citation type="journal article" date="2019" name="Nat. Plants">
        <title>Stout camphor tree genome fills gaps in understanding of flowering plant genome evolution.</title>
        <authorList>
            <person name="Chaw S.M."/>
            <person name="Liu Y.C."/>
            <person name="Wu Y.W."/>
            <person name="Wang H.Y."/>
            <person name="Lin C.I."/>
            <person name="Wu C.S."/>
            <person name="Ke H.M."/>
            <person name="Chang L.Y."/>
            <person name="Hsu C.Y."/>
            <person name="Yang H.T."/>
            <person name="Sudianto E."/>
            <person name="Hsu M.H."/>
            <person name="Wu K.P."/>
            <person name="Wang L.N."/>
            <person name="Leebens-Mack J.H."/>
            <person name="Tsai I.J."/>
        </authorList>
    </citation>
    <scope>NUCLEOTIDE SEQUENCE [LARGE SCALE GENOMIC DNA]</scope>
    <source>
        <strain evidence="3">cv. Chaw 1501</strain>
        <tissue evidence="2">Young leaves</tissue>
    </source>
</reference>
<dbReference type="Proteomes" id="UP000283530">
    <property type="component" value="Unassembled WGS sequence"/>
</dbReference>
<accession>A0A443PRS8</accession>
<dbReference type="OrthoDB" id="41445at2759"/>
<dbReference type="InterPro" id="IPR002740">
    <property type="entry name" value="EVE_domain"/>
</dbReference>
<keyword evidence="3" id="KW-1185">Reference proteome</keyword>
<dbReference type="PANTHER" id="PTHR14087:SF8">
    <property type="entry name" value="OS03G0676100 PROTEIN"/>
    <property type="match status" value="1"/>
</dbReference>
<organism evidence="2 3">
    <name type="scientific">Cinnamomum micranthum f. kanehirae</name>
    <dbReference type="NCBI Taxonomy" id="337451"/>
    <lineage>
        <taxon>Eukaryota</taxon>
        <taxon>Viridiplantae</taxon>
        <taxon>Streptophyta</taxon>
        <taxon>Embryophyta</taxon>
        <taxon>Tracheophyta</taxon>
        <taxon>Spermatophyta</taxon>
        <taxon>Magnoliopsida</taxon>
        <taxon>Magnoliidae</taxon>
        <taxon>Laurales</taxon>
        <taxon>Lauraceae</taxon>
        <taxon>Cinnamomum</taxon>
    </lineage>
</organism>
<dbReference type="PANTHER" id="PTHR14087">
    <property type="entry name" value="THYMOCYTE NUCLEAR PROTEIN 1"/>
    <property type="match status" value="1"/>
</dbReference>